<feature type="transmembrane region" description="Helical" evidence="1">
    <location>
        <begin position="172"/>
        <end position="197"/>
    </location>
</feature>
<accession>A0AAN5CXM1</accession>
<dbReference type="SUPFAM" id="SSF81321">
    <property type="entry name" value="Family A G protein-coupled receptor-like"/>
    <property type="match status" value="1"/>
</dbReference>
<feature type="non-terminal residue" evidence="2">
    <location>
        <position position="1"/>
    </location>
</feature>
<organism evidence="2 3">
    <name type="scientific">Pristionchus mayeri</name>
    <dbReference type="NCBI Taxonomy" id="1317129"/>
    <lineage>
        <taxon>Eukaryota</taxon>
        <taxon>Metazoa</taxon>
        <taxon>Ecdysozoa</taxon>
        <taxon>Nematoda</taxon>
        <taxon>Chromadorea</taxon>
        <taxon>Rhabditida</taxon>
        <taxon>Rhabditina</taxon>
        <taxon>Diplogasteromorpha</taxon>
        <taxon>Diplogasteroidea</taxon>
        <taxon>Neodiplogasteridae</taxon>
        <taxon>Pristionchus</taxon>
    </lineage>
</organism>
<evidence type="ECO:0000256" key="1">
    <source>
        <dbReference type="SAM" id="Phobius"/>
    </source>
</evidence>
<feature type="transmembrane region" description="Helical" evidence="1">
    <location>
        <begin position="108"/>
        <end position="127"/>
    </location>
</feature>
<feature type="transmembrane region" description="Helical" evidence="1">
    <location>
        <begin position="256"/>
        <end position="277"/>
    </location>
</feature>
<keyword evidence="1" id="KW-1133">Transmembrane helix</keyword>
<dbReference type="EMBL" id="BTRK01000005">
    <property type="protein sequence ID" value="GMR51877.1"/>
    <property type="molecule type" value="Genomic_DNA"/>
</dbReference>
<proteinExistence type="predicted"/>
<feature type="transmembrane region" description="Helical" evidence="1">
    <location>
        <begin position="218"/>
        <end position="244"/>
    </location>
</feature>
<sequence>GALLNGLLLYIVFKHSRADFGVYRTLLFFFASYDMFLSMLHMFMNPKIINADTTFSVVSYSPIEHRYFSSIFCASFTVSFSITIIHFLYRYFTVSKSAHLKYFKDGRFIFALLLYTAADELSCYFRYTHLTTEKGTTGASEVRTKFAREFNDTVEGGWLIVDYYPDGRLSPLAFSFFASGVFKMLLSMVSASVLAGLTYAKILEARNKSFNFNAIQLAFLKTVIAQASIPTLFVYIPYFVVIFLPLMGWESAELASYFPLVTSFFPGLDALVIIIMIRDYREAAANLLLC</sequence>
<keyword evidence="3" id="KW-1185">Reference proteome</keyword>
<feature type="transmembrane region" description="Helical" evidence="1">
    <location>
        <begin position="67"/>
        <end position="88"/>
    </location>
</feature>
<gene>
    <name evidence="2" type="ORF">PMAYCL1PPCAC_22072</name>
</gene>
<dbReference type="AlphaFoldDB" id="A0AAN5CXM1"/>
<dbReference type="Proteomes" id="UP001328107">
    <property type="component" value="Unassembled WGS sequence"/>
</dbReference>
<protein>
    <recommendedName>
        <fullName evidence="4">G protein-coupled receptor</fullName>
    </recommendedName>
</protein>
<dbReference type="Pfam" id="PF10326">
    <property type="entry name" value="7TM_GPCR_Str"/>
    <property type="match status" value="1"/>
</dbReference>
<dbReference type="PANTHER" id="PTHR22943">
    <property type="entry name" value="7-TRANSMEMBRANE DOMAIN RECEPTOR C.ELEGANS"/>
    <property type="match status" value="1"/>
</dbReference>
<evidence type="ECO:0000313" key="3">
    <source>
        <dbReference type="Proteomes" id="UP001328107"/>
    </source>
</evidence>
<keyword evidence="1" id="KW-0812">Transmembrane</keyword>
<feature type="non-terminal residue" evidence="2">
    <location>
        <position position="290"/>
    </location>
</feature>
<comment type="caution">
    <text evidence="2">The sequence shown here is derived from an EMBL/GenBank/DDBJ whole genome shotgun (WGS) entry which is preliminary data.</text>
</comment>
<name>A0AAN5CXM1_9BILA</name>
<evidence type="ECO:0000313" key="2">
    <source>
        <dbReference type="EMBL" id="GMR51877.1"/>
    </source>
</evidence>
<reference evidence="3" key="1">
    <citation type="submission" date="2022-10" db="EMBL/GenBank/DDBJ databases">
        <title>Genome assembly of Pristionchus species.</title>
        <authorList>
            <person name="Yoshida K."/>
            <person name="Sommer R.J."/>
        </authorList>
    </citation>
    <scope>NUCLEOTIDE SEQUENCE [LARGE SCALE GENOMIC DNA]</scope>
    <source>
        <strain evidence="3">RS5460</strain>
    </source>
</reference>
<evidence type="ECO:0008006" key="4">
    <source>
        <dbReference type="Google" id="ProtNLM"/>
    </source>
</evidence>
<dbReference type="InterPro" id="IPR019428">
    <property type="entry name" value="7TM_GPCR_serpentine_rcpt_Str"/>
</dbReference>
<dbReference type="PANTHER" id="PTHR22943:SF248">
    <property type="entry name" value="SEVEN TM RECEPTOR"/>
    <property type="match status" value="1"/>
</dbReference>
<keyword evidence="1" id="KW-0472">Membrane</keyword>
<feature type="transmembrane region" description="Helical" evidence="1">
    <location>
        <begin position="21"/>
        <end position="44"/>
    </location>
</feature>